<feature type="domain" description="EF-hand" evidence="1">
    <location>
        <begin position="1"/>
        <end position="23"/>
    </location>
</feature>
<dbReference type="PROSITE" id="PS00018">
    <property type="entry name" value="EF_HAND_1"/>
    <property type="match status" value="1"/>
</dbReference>
<dbReference type="AlphaFoldDB" id="A0A0K8TXZ9"/>
<dbReference type="InterPro" id="IPR002048">
    <property type="entry name" value="EF_hand_dom"/>
</dbReference>
<dbReference type="PROSITE" id="PS50222">
    <property type="entry name" value="EF_HAND_2"/>
    <property type="match status" value="1"/>
</dbReference>
<accession>A0A0K8TXZ9</accession>
<dbReference type="EMBL" id="GDHF01033158">
    <property type="protein sequence ID" value="JAI19156.1"/>
    <property type="molecule type" value="Transcribed_RNA"/>
</dbReference>
<dbReference type="InterPro" id="IPR018247">
    <property type="entry name" value="EF_Hand_1_Ca_BS"/>
</dbReference>
<reference evidence="2" key="1">
    <citation type="submission" date="2015-06" db="EMBL/GenBank/DDBJ databases">
        <authorList>
            <person name="Hoefler B.C."/>
            <person name="Straight P.D."/>
        </authorList>
    </citation>
    <scope>NUCLEOTIDE SEQUENCE</scope>
</reference>
<evidence type="ECO:0000313" key="2">
    <source>
        <dbReference type="EMBL" id="JAI19156.1"/>
    </source>
</evidence>
<name>A0A0K8TXZ9_BACLA</name>
<protein>
    <recommendedName>
        <fullName evidence="1">EF-hand domain-containing protein</fullName>
    </recommendedName>
</protein>
<gene>
    <name evidence="2" type="ORF">c0_g5_i2</name>
</gene>
<feature type="non-terminal residue" evidence="2">
    <location>
        <position position="1"/>
    </location>
</feature>
<dbReference type="GO" id="GO:0005509">
    <property type="term" value="F:calcium ion binding"/>
    <property type="evidence" value="ECO:0007669"/>
    <property type="project" value="InterPro"/>
</dbReference>
<proteinExistence type="predicted"/>
<sequence length="188" mass="21932">DADGSGTVDFDEFMQVMTGKNFYDLTFKRHFVFASDAVPRHCWTPACRARDCPSRRLRLHRRIEWHFERLFEQMCRPLHAWHKPLTSLASISTACPAIPAAHSSICTTSKHTVNIQNKTKSTGSKGNSKFTQTTNIEETEIMPRKHCSGCYHSVFRPRFPKWVPIFTLYRELVQNPFRRRTRLMITDN</sequence>
<organism evidence="2">
    <name type="scientific">Bactrocera latifrons</name>
    <name type="common">Malaysian fruit fly</name>
    <name type="synonym">Chaetodacus latifrons</name>
    <dbReference type="NCBI Taxonomy" id="174628"/>
    <lineage>
        <taxon>Eukaryota</taxon>
        <taxon>Metazoa</taxon>
        <taxon>Ecdysozoa</taxon>
        <taxon>Arthropoda</taxon>
        <taxon>Hexapoda</taxon>
        <taxon>Insecta</taxon>
        <taxon>Pterygota</taxon>
        <taxon>Neoptera</taxon>
        <taxon>Endopterygota</taxon>
        <taxon>Diptera</taxon>
        <taxon>Brachycera</taxon>
        <taxon>Muscomorpha</taxon>
        <taxon>Tephritoidea</taxon>
        <taxon>Tephritidae</taxon>
        <taxon>Bactrocera</taxon>
        <taxon>Bactrocera</taxon>
    </lineage>
</organism>
<evidence type="ECO:0000259" key="1">
    <source>
        <dbReference type="PROSITE" id="PS50222"/>
    </source>
</evidence>